<dbReference type="Proteomes" id="UP000682005">
    <property type="component" value="Chromosome 1"/>
</dbReference>
<dbReference type="Pfam" id="PF13944">
    <property type="entry name" value="Calycin_like"/>
    <property type="match status" value="1"/>
</dbReference>
<dbReference type="STRING" id="1236517.ADJ77_04580"/>
<reference evidence="4 6" key="2">
    <citation type="submission" date="2021-03" db="EMBL/GenBank/DDBJ databases">
        <title>Human Oral Microbial Genomes.</title>
        <authorList>
            <person name="Johnston C.D."/>
            <person name="Chen T."/>
            <person name="Dewhirst F.E."/>
        </authorList>
    </citation>
    <scope>NUCLEOTIDE SEQUENCE [LARGE SCALE GENOMIC DNA]</scope>
    <source>
        <strain evidence="4 6">W1435</strain>
    </source>
</reference>
<evidence type="ECO:0000256" key="1">
    <source>
        <dbReference type="SAM" id="SignalP"/>
    </source>
</evidence>
<feature type="domain" description="Lipocalin-like" evidence="2">
    <location>
        <begin position="173"/>
        <end position="309"/>
    </location>
</feature>
<dbReference type="EMBL" id="CP012074">
    <property type="protein sequence ID" value="AKU69106.1"/>
    <property type="molecule type" value="Genomic_DNA"/>
</dbReference>
<dbReference type="OrthoDB" id="1057845at2"/>
<feature type="chain" id="PRO_5044544539" description="Lipocalin-like domain-containing protein" evidence="1">
    <location>
        <begin position="21"/>
        <end position="313"/>
    </location>
</feature>
<dbReference type="Gene3D" id="2.40.128.340">
    <property type="match status" value="1"/>
</dbReference>
<organism evidence="3 5">
    <name type="scientific">Prevotella fusca JCM 17724</name>
    <dbReference type="NCBI Taxonomy" id="1236517"/>
    <lineage>
        <taxon>Bacteria</taxon>
        <taxon>Pseudomonadati</taxon>
        <taxon>Bacteroidota</taxon>
        <taxon>Bacteroidia</taxon>
        <taxon>Bacteroidales</taxon>
        <taxon>Prevotellaceae</taxon>
        <taxon>Prevotella</taxon>
    </lineage>
</organism>
<dbReference type="AlphaFoldDB" id="A0A0K1NKA0"/>
<dbReference type="KEGG" id="pfus:ADJ77_04580"/>
<evidence type="ECO:0000313" key="4">
    <source>
        <dbReference type="EMBL" id="QUB86730.1"/>
    </source>
</evidence>
<dbReference type="RefSeq" id="WP_025077489.1">
    <property type="nucleotide sequence ID" value="NZ_BAKO01000002.1"/>
</dbReference>
<dbReference type="EMBL" id="CP072370">
    <property type="protein sequence ID" value="QUB86730.1"/>
    <property type="molecule type" value="Genomic_DNA"/>
</dbReference>
<dbReference type="Proteomes" id="UP000060345">
    <property type="component" value="Chromosome 1"/>
</dbReference>
<dbReference type="InterPro" id="IPR024311">
    <property type="entry name" value="Lipocalin-like"/>
</dbReference>
<evidence type="ECO:0000313" key="5">
    <source>
        <dbReference type="Proteomes" id="UP000060345"/>
    </source>
</evidence>
<feature type="signal peptide" evidence="1">
    <location>
        <begin position="1"/>
        <end position="20"/>
    </location>
</feature>
<name>A0A0K1NKA0_9BACT</name>
<evidence type="ECO:0000313" key="6">
    <source>
        <dbReference type="Proteomes" id="UP000682005"/>
    </source>
</evidence>
<accession>A0A0K1NKA0</accession>
<dbReference type="Gene3D" id="2.40.128.350">
    <property type="match status" value="1"/>
</dbReference>
<sequence>MKKLFTLVIVSFLSALAVQAQTLKVTKTDGSVVTYNVTDISQIEFLPATTPPGPTVLHEFTGYLTVTTRMFTNMYFGEAAKIKVIKDGDQYIANFSDVQWGTGSFNITLKGKEISGSGKIKVVNPNAGVEPKEYDATMSGSMRDITINIPSLMGGTVVNWHYGPAPAIVKIPGTYSGKNQLKVGGSFGPFTSATVDYNIAANEDGTINVIVSEEKYTGVTMMGNLTLGTYTVKNLAYDEATHSFVRDYSNDGIKVHLKSEGGMMAVDKDYPFQATSKMVVTLGENGAITVTNNYSLKGMPLPLSAVFTGSVSK</sequence>
<evidence type="ECO:0000259" key="2">
    <source>
        <dbReference type="Pfam" id="PF13944"/>
    </source>
</evidence>
<reference evidence="3 5" key="1">
    <citation type="submission" date="2015-07" db="EMBL/GenBank/DDBJ databases">
        <authorList>
            <person name="Noorani M."/>
        </authorList>
    </citation>
    <scope>NUCLEOTIDE SEQUENCE [LARGE SCALE GENOMIC DNA]</scope>
    <source>
        <strain evidence="3 5">W1435</strain>
    </source>
</reference>
<protein>
    <recommendedName>
        <fullName evidence="2">Lipocalin-like domain-containing protein</fullName>
    </recommendedName>
</protein>
<gene>
    <name evidence="3" type="ORF">ADJ77_04580</name>
    <name evidence="4" type="ORF">J5A51_11695</name>
</gene>
<keyword evidence="1" id="KW-0732">Signal</keyword>
<evidence type="ECO:0000313" key="3">
    <source>
        <dbReference type="EMBL" id="AKU69106.1"/>
    </source>
</evidence>
<keyword evidence="6" id="KW-1185">Reference proteome</keyword>
<proteinExistence type="predicted"/>